<evidence type="ECO:0000313" key="12">
    <source>
        <dbReference type="EMBL" id="RVW54094.1"/>
    </source>
</evidence>
<dbReference type="FunFam" id="1.10.510.10:FF:001023">
    <property type="entry name" value="Os07g0541700 protein"/>
    <property type="match status" value="1"/>
</dbReference>
<dbReference type="InterPro" id="IPR008271">
    <property type="entry name" value="Ser/Thr_kinase_AS"/>
</dbReference>
<keyword evidence="2" id="KW-0723">Serine/threonine-protein kinase</keyword>
<accession>A0A438F254</accession>
<keyword evidence="12" id="KW-0430">Lectin</keyword>
<dbReference type="InterPro" id="IPR003609">
    <property type="entry name" value="Pan_app"/>
</dbReference>
<dbReference type="EC" id="2.7.11.1" evidence="1"/>
<dbReference type="Proteomes" id="UP000288805">
    <property type="component" value="Unassembled WGS sequence"/>
</dbReference>
<evidence type="ECO:0000259" key="10">
    <source>
        <dbReference type="PROSITE" id="PS50011"/>
    </source>
</evidence>
<dbReference type="PANTHER" id="PTHR27002">
    <property type="entry name" value="RECEPTOR-LIKE SERINE/THREONINE-PROTEIN KINASE SD1-8"/>
    <property type="match status" value="1"/>
</dbReference>
<dbReference type="PROSITE" id="PS50011">
    <property type="entry name" value="PROTEIN_KINASE_DOM"/>
    <property type="match status" value="1"/>
</dbReference>
<dbReference type="InterPro" id="IPR001245">
    <property type="entry name" value="Ser-Thr/Tyr_kinase_cat_dom"/>
</dbReference>
<gene>
    <name evidence="12" type="primary">VvCHDh000237_2</name>
    <name evidence="12" type="ORF">CK203_080430</name>
</gene>
<dbReference type="Gene3D" id="1.10.510.10">
    <property type="entry name" value="Transferase(Phosphotransferase) domain 1"/>
    <property type="match status" value="1"/>
</dbReference>
<evidence type="ECO:0000256" key="1">
    <source>
        <dbReference type="ARBA" id="ARBA00012513"/>
    </source>
</evidence>
<dbReference type="Pfam" id="PF08276">
    <property type="entry name" value="PAN_2"/>
    <property type="match status" value="1"/>
</dbReference>
<proteinExistence type="predicted"/>
<dbReference type="SMART" id="SM00220">
    <property type="entry name" value="S_TKc"/>
    <property type="match status" value="1"/>
</dbReference>
<keyword evidence="5 12" id="KW-0418">Kinase</keyword>
<keyword evidence="6" id="KW-0067">ATP-binding</keyword>
<evidence type="ECO:0000256" key="5">
    <source>
        <dbReference type="ARBA" id="ARBA00022777"/>
    </source>
</evidence>
<dbReference type="GO" id="GO:0004674">
    <property type="term" value="F:protein serine/threonine kinase activity"/>
    <property type="evidence" value="ECO:0007669"/>
    <property type="project" value="UniProtKB-KW"/>
</dbReference>
<name>A0A438F254_VITVI</name>
<evidence type="ECO:0000256" key="4">
    <source>
        <dbReference type="ARBA" id="ARBA00022741"/>
    </source>
</evidence>
<evidence type="ECO:0000256" key="2">
    <source>
        <dbReference type="ARBA" id="ARBA00022527"/>
    </source>
</evidence>
<keyword evidence="3" id="KW-0808">Transferase</keyword>
<dbReference type="AlphaFoldDB" id="A0A438F254"/>
<feature type="region of interest" description="Disordered" evidence="9">
    <location>
        <begin position="439"/>
        <end position="473"/>
    </location>
</feature>
<feature type="domain" description="Protein kinase" evidence="10">
    <location>
        <begin position="151"/>
        <end position="436"/>
    </location>
</feature>
<dbReference type="SUPFAM" id="SSF56112">
    <property type="entry name" value="Protein kinase-like (PK-like)"/>
    <property type="match status" value="1"/>
</dbReference>
<feature type="domain" description="Apple" evidence="11">
    <location>
        <begin position="91"/>
        <end position="169"/>
    </location>
</feature>
<evidence type="ECO:0000256" key="9">
    <source>
        <dbReference type="SAM" id="MobiDB-lite"/>
    </source>
</evidence>
<evidence type="ECO:0000256" key="3">
    <source>
        <dbReference type="ARBA" id="ARBA00022679"/>
    </source>
</evidence>
<evidence type="ECO:0000256" key="7">
    <source>
        <dbReference type="ARBA" id="ARBA00047899"/>
    </source>
</evidence>
<dbReference type="Gene3D" id="3.30.200.20">
    <property type="entry name" value="Phosphorylase Kinase, domain 1"/>
    <property type="match status" value="1"/>
</dbReference>
<protein>
    <recommendedName>
        <fullName evidence="1">non-specific serine/threonine protein kinase</fullName>
        <ecNumber evidence="1">2.7.11.1</ecNumber>
    </recommendedName>
</protein>
<evidence type="ECO:0000313" key="13">
    <source>
        <dbReference type="Proteomes" id="UP000288805"/>
    </source>
</evidence>
<evidence type="ECO:0000259" key="11">
    <source>
        <dbReference type="PROSITE" id="PS50948"/>
    </source>
</evidence>
<dbReference type="PROSITE" id="PS50948">
    <property type="entry name" value="PAN"/>
    <property type="match status" value="1"/>
</dbReference>
<comment type="catalytic activity">
    <reaction evidence="7">
        <text>L-threonyl-[protein] + ATP = O-phospho-L-threonyl-[protein] + ADP + H(+)</text>
        <dbReference type="Rhea" id="RHEA:46608"/>
        <dbReference type="Rhea" id="RHEA-COMP:11060"/>
        <dbReference type="Rhea" id="RHEA-COMP:11605"/>
        <dbReference type="ChEBI" id="CHEBI:15378"/>
        <dbReference type="ChEBI" id="CHEBI:30013"/>
        <dbReference type="ChEBI" id="CHEBI:30616"/>
        <dbReference type="ChEBI" id="CHEBI:61977"/>
        <dbReference type="ChEBI" id="CHEBI:456216"/>
        <dbReference type="EC" id="2.7.11.1"/>
    </reaction>
</comment>
<keyword evidence="12" id="KW-0675">Receptor</keyword>
<comment type="catalytic activity">
    <reaction evidence="8">
        <text>L-seryl-[protein] + ATP = O-phospho-L-seryl-[protein] + ADP + H(+)</text>
        <dbReference type="Rhea" id="RHEA:17989"/>
        <dbReference type="Rhea" id="RHEA-COMP:9863"/>
        <dbReference type="Rhea" id="RHEA-COMP:11604"/>
        <dbReference type="ChEBI" id="CHEBI:15378"/>
        <dbReference type="ChEBI" id="CHEBI:29999"/>
        <dbReference type="ChEBI" id="CHEBI:30616"/>
        <dbReference type="ChEBI" id="CHEBI:83421"/>
        <dbReference type="ChEBI" id="CHEBI:456216"/>
        <dbReference type="EC" id="2.7.11.1"/>
    </reaction>
</comment>
<dbReference type="GO" id="GO:0030246">
    <property type="term" value="F:carbohydrate binding"/>
    <property type="evidence" value="ECO:0007669"/>
    <property type="project" value="UniProtKB-KW"/>
</dbReference>
<dbReference type="InterPro" id="IPR011009">
    <property type="entry name" value="Kinase-like_dom_sf"/>
</dbReference>
<comment type="caution">
    <text evidence="12">The sequence shown here is derived from an EMBL/GenBank/DDBJ whole genome shotgun (WGS) entry which is preliminary data.</text>
</comment>
<dbReference type="Pfam" id="PF07714">
    <property type="entry name" value="PK_Tyr_Ser-Thr"/>
    <property type="match status" value="1"/>
</dbReference>
<sequence length="473" mass="52814">MDIGSWDGKNFHSIFQNSSNNYNFSYVSTANEDYLTYSTRDGNIFSWFVIASSRNLDEYSMLDGKISMVSRPLCQGWGNSSWCLSSMPPTCEDGTAISEINGLISSTVTQSISMNFSDCGTTCRNNCSCTAFTSEIQDGQTRCHLYYGNRNDLLDIKEKGGGIICIRGGHVPLLCYLIWRNRKYKARGSVVSFKTKKGVKMTGGGILSFSSLEAATDYFADDNKLGEGCYRPVYKGKLVEGQEIAVKRLSQRSGQGLEEFKNEVQQDGYYWIGETVSTSLKGSQGLLYLHEYSRLRIIHRDLKTSNILLGADMNPKISDFGMARIFGENEIRAKTNRVVGTYGYTSPECAMEGLFSEKSDVYSFGVIVLEVAWNLWKEGKSMELVDSKRRHSCSTSEIYRYVQLGLLCVQERPADRPTMSQVVSILGNETAAMPYSKEPSFLTHMGGTKGDSSSSRKRARSMNDVTISEIYAR</sequence>
<dbReference type="GO" id="GO:0005524">
    <property type="term" value="F:ATP binding"/>
    <property type="evidence" value="ECO:0007669"/>
    <property type="project" value="UniProtKB-KW"/>
</dbReference>
<dbReference type="EMBL" id="QGNW01001134">
    <property type="protein sequence ID" value="RVW54094.1"/>
    <property type="molecule type" value="Genomic_DNA"/>
</dbReference>
<keyword evidence="4" id="KW-0547">Nucleotide-binding</keyword>
<reference evidence="12 13" key="1">
    <citation type="journal article" date="2018" name="PLoS Genet.">
        <title>Population sequencing reveals clonal diversity and ancestral inbreeding in the grapevine cultivar Chardonnay.</title>
        <authorList>
            <person name="Roach M.J."/>
            <person name="Johnson D.L."/>
            <person name="Bohlmann J."/>
            <person name="van Vuuren H.J."/>
            <person name="Jones S.J."/>
            <person name="Pretorius I.S."/>
            <person name="Schmidt S.A."/>
            <person name="Borneman A.R."/>
        </authorList>
    </citation>
    <scope>NUCLEOTIDE SEQUENCE [LARGE SCALE GENOMIC DNA]</scope>
    <source>
        <strain evidence="13">cv. Chardonnay</strain>
        <tissue evidence="12">Leaf</tissue>
    </source>
</reference>
<evidence type="ECO:0000256" key="8">
    <source>
        <dbReference type="ARBA" id="ARBA00048679"/>
    </source>
</evidence>
<dbReference type="PROSITE" id="PS00108">
    <property type="entry name" value="PROTEIN_KINASE_ST"/>
    <property type="match status" value="1"/>
</dbReference>
<evidence type="ECO:0000256" key="6">
    <source>
        <dbReference type="ARBA" id="ARBA00022840"/>
    </source>
</evidence>
<organism evidence="12 13">
    <name type="scientific">Vitis vinifera</name>
    <name type="common">Grape</name>
    <dbReference type="NCBI Taxonomy" id="29760"/>
    <lineage>
        <taxon>Eukaryota</taxon>
        <taxon>Viridiplantae</taxon>
        <taxon>Streptophyta</taxon>
        <taxon>Embryophyta</taxon>
        <taxon>Tracheophyta</taxon>
        <taxon>Spermatophyta</taxon>
        <taxon>Magnoliopsida</taxon>
        <taxon>eudicotyledons</taxon>
        <taxon>Gunneridae</taxon>
        <taxon>Pentapetalae</taxon>
        <taxon>rosids</taxon>
        <taxon>Vitales</taxon>
        <taxon>Vitaceae</taxon>
        <taxon>Viteae</taxon>
        <taxon>Vitis</taxon>
    </lineage>
</organism>
<dbReference type="PANTHER" id="PTHR27002:SF1055">
    <property type="entry name" value="RECEPTOR-LIKE SERINE_THREONINE-PROTEIN KINASE"/>
    <property type="match status" value="1"/>
</dbReference>
<dbReference type="InterPro" id="IPR000719">
    <property type="entry name" value="Prot_kinase_dom"/>
</dbReference>